<comment type="caution">
    <text evidence="2">The sequence shown here is derived from an EMBL/GenBank/DDBJ whole genome shotgun (WGS) entry which is preliminary data.</text>
</comment>
<dbReference type="InterPro" id="IPR050678">
    <property type="entry name" value="DNA_Partitioning_ATPase"/>
</dbReference>
<dbReference type="Pfam" id="PF13614">
    <property type="entry name" value="AAA_31"/>
    <property type="match status" value="1"/>
</dbReference>
<dbReference type="PANTHER" id="PTHR13696:SF99">
    <property type="entry name" value="COBYRINIC ACID AC-DIAMIDE SYNTHASE"/>
    <property type="match status" value="1"/>
</dbReference>
<sequence>MTTRTQQIAAEINRSQKRLSKVIAITNQKGGVGKTSTTFNFAHYLNELGYRVAVVDLDGQGNLTELFFEPAVLNQYVHTAAVQFFTEEMNEFTPLSHPCGIDVIATQRNSHVLTNVDTQSIDAASLFYENVSRLAEDYDFVVLDTPPAPGIRTTAACASADYIFAPVLVDTFAISALEGVVNSVHAIGGLLDTELKLNGILINQLQDSTEETKHDYAELAAAIGEPLIPTAVRMSKPFRRAMRLGVPVWHLRSSGSEQRTSKEARKAYGEMSSRITEIPKKRIKAFNDYSRVVRMGLAQPEAQSQ</sequence>
<dbReference type="EMBL" id="LAZR01000066">
    <property type="protein sequence ID" value="KKN96054.1"/>
    <property type="molecule type" value="Genomic_DNA"/>
</dbReference>
<name>A0A0F9UWB6_9ZZZZ</name>
<dbReference type="AlphaFoldDB" id="A0A0F9UWB6"/>
<evidence type="ECO:0000259" key="1">
    <source>
        <dbReference type="Pfam" id="PF13614"/>
    </source>
</evidence>
<accession>A0A0F9UWB6</accession>
<reference evidence="2" key="1">
    <citation type="journal article" date="2015" name="Nature">
        <title>Complex archaea that bridge the gap between prokaryotes and eukaryotes.</title>
        <authorList>
            <person name="Spang A."/>
            <person name="Saw J.H."/>
            <person name="Jorgensen S.L."/>
            <person name="Zaremba-Niedzwiedzka K."/>
            <person name="Martijn J."/>
            <person name="Lind A.E."/>
            <person name="van Eijk R."/>
            <person name="Schleper C."/>
            <person name="Guy L."/>
            <person name="Ettema T.J."/>
        </authorList>
    </citation>
    <scope>NUCLEOTIDE SEQUENCE</scope>
</reference>
<dbReference type="CDD" id="cd02042">
    <property type="entry name" value="ParAB_family"/>
    <property type="match status" value="1"/>
</dbReference>
<dbReference type="Gene3D" id="3.40.50.300">
    <property type="entry name" value="P-loop containing nucleotide triphosphate hydrolases"/>
    <property type="match status" value="1"/>
</dbReference>
<dbReference type="PANTHER" id="PTHR13696">
    <property type="entry name" value="P-LOOP CONTAINING NUCLEOSIDE TRIPHOSPHATE HYDROLASE"/>
    <property type="match status" value="1"/>
</dbReference>
<gene>
    <name evidence="2" type="ORF">LCGC14_0169830</name>
</gene>
<evidence type="ECO:0000313" key="2">
    <source>
        <dbReference type="EMBL" id="KKN96054.1"/>
    </source>
</evidence>
<dbReference type="SUPFAM" id="SSF52540">
    <property type="entry name" value="P-loop containing nucleoside triphosphate hydrolases"/>
    <property type="match status" value="1"/>
</dbReference>
<protein>
    <recommendedName>
        <fullName evidence="1">AAA domain-containing protein</fullName>
    </recommendedName>
</protein>
<proteinExistence type="predicted"/>
<organism evidence="2">
    <name type="scientific">marine sediment metagenome</name>
    <dbReference type="NCBI Taxonomy" id="412755"/>
    <lineage>
        <taxon>unclassified sequences</taxon>
        <taxon>metagenomes</taxon>
        <taxon>ecological metagenomes</taxon>
    </lineage>
</organism>
<dbReference type="InterPro" id="IPR027417">
    <property type="entry name" value="P-loop_NTPase"/>
</dbReference>
<feature type="domain" description="AAA" evidence="1">
    <location>
        <begin position="20"/>
        <end position="195"/>
    </location>
</feature>
<dbReference type="InterPro" id="IPR025669">
    <property type="entry name" value="AAA_dom"/>
</dbReference>